<dbReference type="EC" id="3.1.3.25" evidence="5"/>
<dbReference type="SUPFAM" id="SSF56655">
    <property type="entry name" value="Carbohydrate phosphatase"/>
    <property type="match status" value="1"/>
</dbReference>
<organism evidence="5 6">
    <name type="scientific">Neorhizobium huautlense</name>
    <dbReference type="NCBI Taxonomy" id="67774"/>
    <lineage>
        <taxon>Bacteria</taxon>
        <taxon>Pseudomonadati</taxon>
        <taxon>Pseudomonadota</taxon>
        <taxon>Alphaproteobacteria</taxon>
        <taxon>Hyphomicrobiales</taxon>
        <taxon>Rhizobiaceae</taxon>
        <taxon>Rhizobium/Agrobacterium group</taxon>
        <taxon>Neorhizobium</taxon>
    </lineage>
</organism>
<dbReference type="Pfam" id="PF00459">
    <property type="entry name" value="Inositol_P"/>
    <property type="match status" value="1"/>
</dbReference>
<dbReference type="PROSITE" id="PS00629">
    <property type="entry name" value="IMP_1"/>
    <property type="match status" value="1"/>
</dbReference>
<name>A0ABT9PZ87_9HYPH</name>
<dbReference type="Gene3D" id="3.30.540.10">
    <property type="entry name" value="Fructose-1,6-Bisphosphatase, subunit A, domain 1"/>
    <property type="match status" value="1"/>
</dbReference>
<evidence type="ECO:0000256" key="1">
    <source>
        <dbReference type="ARBA" id="ARBA00009759"/>
    </source>
</evidence>
<accession>A0ABT9PZ87</accession>
<dbReference type="RefSeq" id="WP_306838798.1">
    <property type="nucleotide sequence ID" value="NZ_JAUSRF010000019.1"/>
</dbReference>
<reference evidence="5 6" key="1">
    <citation type="submission" date="2023-07" db="EMBL/GenBank/DDBJ databases">
        <title>Sorghum-associated microbial communities from plants grown in Nebraska, USA.</title>
        <authorList>
            <person name="Schachtman D."/>
        </authorList>
    </citation>
    <scope>NUCLEOTIDE SEQUENCE [LARGE SCALE GENOMIC DNA]</scope>
    <source>
        <strain evidence="5 6">DS1307</strain>
    </source>
</reference>
<protein>
    <submittedName>
        <fullName evidence="5">Myo-inositol-1(Or 4)-monophosphatase</fullName>
        <ecNumber evidence="5">3.1.3.25</ecNumber>
    </submittedName>
</protein>
<keyword evidence="4" id="KW-0460">Magnesium</keyword>
<comment type="caution">
    <text evidence="5">The sequence shown here is derived from an EMBL/GenBank/DDBJ whole genome shotgun (WGS) entry which is preliminary data.</text>
</comment>
<dbReference type="InterPro" id="IPR020583">
    <property type="entry name" value="Inositol_monoP_metal-BS"/>
</dbReference>
<evidence type="ECO:0000313" key="6">
    <source>
        <dbReference type="Proteomes" id="UP001241472"/>
    </source>
</evidence>
<dbReference type="PANTHER" id="PTHR20854">
    <property type="entry name" value="INOSITOL MONOPHOSPHATASE"/>
    <property type="match status" value="1"/>
</dbReference>
<evidence type="ECO:0000256" key="2">
    <source>
        <dbReference type="ARBA" id="ARBA00022723"/>
    </source>
</evidence>
<keyword evidence="6" id="KW-1185">Reference proteome</keyword>
<evidence type="ECO:0000313" key="5">
    <source>
        <dbReference type="EMBL" id="MDP9839798.1"/>
    </source>
</evidence>
<dbReference type="Proteomes" id="UP001241472">
    <property type="component" value="Unassembled WGS sequence"/>
</dbReference>
<comment type="similarity">
    <text evidence="1">Belongs to the inositol monophosphatase superfamily.</text>
</comment>
<dbReference type="PANTHER" id="PTHR20854:SF4">
    <property type="entry name" value="INOSITOL-1-MONOPHOSPHATASE-RELATED"/>
    <property type="match status" value="1"/>
</dbReference>
<proteinExistence type="inferred from homology"/>
<keyword evidence="3 5" id="KW-0378">Hydrolase</keyword>
<dbReference type="Gene3D" id="3.40.190.80">
    <property type="match status" value="1"/>
</dbReference>
<keyword evidence="2" id="KW-0479">Metal-binding</keyword>
<evidence type="ECO:0000256" key="4">
    <source>
        <dbReference type="ARBA" id="ARBA00022842"/>
    </source>
</evidence>
<dbReference type="GO" id="GO:0052834">
    <property type="term" value="F:inositol monophosphate phosphatase activity"/>
    <property type="evidence" value="ECO:0007669"/>
    <property type="project" value="UniProtKB-EC"/>
</dbReference>
<evidence type="ECO:0000256" key="3">
    <source>
        <dbReference type="ARBA" id="ARBA00022801"/>
    </source>
</evidence>
<sequence>MNNQHLRVKAIAAEAGQIALRHFRDASALEVDSKGPLDLVTAADREVEGFICAELSRAFPQDGIFGEEGSTIKGTSGRTWVIDPIDGTFNFVRGSQHWGVSIGLFEQGRPVFGVVNAPACGEIFAGGNDLPAELNGKPLQPLPAFRRDHAAIGIGIHPKIPADRGIAIFNEVIADLKLAYRVTGSSVTSLIDIAKGSVDGYVGLGIPSWDILGMLPCLEQLGVRTTIDWQKSGLDSDLAFACGSGAMLDVLGRMTQLR</sequence>
<dbReference type="InterPro" id="IPR000760">
    <property type="entry name" value="Inositol_monophosphatase-like"/>
</dbReference>
<dbReference type="PRINTS" id="PR00377">
    <property type="entry name" value="IMPHPHTASES"/>
</dbReference>
<dbReference type="EMBL" id="JAUSRF010000019">
    <property type="protein sequence ID" value="MDP9839798.1"/>
    <property type="molecule type" value="Genomic_DNA"/>
</dbReference>
<gene>
    <name evidence="5" type="ORF">J2T09_004578</name>
</gene>